<dbReference type="AlphaFoldDB" id="A0AA95NDQ7"/>
<dbReference type="InterPro" id="IPR027417">
    <property type="entry name" value="P-loop_NTPase"/>
</dbReference>
<gene>
    <name evidence="1" type="ORF">PFX98_01200</name>
</gene>
<keyword evidence="2" id="KW-1185">Reference proteome</keyword>
<evidence type="ECO:0000313" key="2">
    <source>
        <dbReference type="Proteomes" id="UP001177769"/>
    </source>
</evidence>
<sequence>MIPLTNDAFLGAIFGALPVDQSPWACMFPGRPDEEREAWRGYPWAAGMGLVDGQDSNVYFTLATYRIGTARSGATCARIYGLMLDDVGTPKSISLDDLKRKLAPSVVTETSPGNFQVIYLFDSPLDGTGLDIADRIHAAVRKAGGTGKSTLVLELAVSIALGHDAFGRSTKRGRVLVLSAEDPSGVLAYRLKAVARRRNVSFSDLGSWLRVEDATADPVLYAGDRTSRKGAPTARYQELAGLVQHGRFEVVIVDNASDTYAGDEIDRSQVRDFVRKLTAIVRPRGGAVLLLAHVSKGTSRAGRRPEDDEGYSGSTAWHNSSRSRLFMFKVDEETIEIQHQKSNFGRLEPPMRLRWIESGGLAAISMPPEGAQLELLMACVAAALASGQRLAPSKQSGYAAVKMLKHRPEYPQGLDDKAAWGLLEKAEATGLLVRASRRDEGRNLAEVYALPAQPQVA</sequence>
<dbReference type="KEGG" id="pais:PFX98_01200"/>
<reference evidence="1" key="1">
    <citation type="submission" date="2023-01" db="EMBL/GenBank/DDBJ databases">
        <title>Whole genome sequence of Paucibacter sp. S2-9 isolated from pond sediment.</title>
        <authorList>
            <person name="Jung J.Y."/>
        </authorList>
    </citation>
    <scope>NUCLEOTIDE SEQUENCE</scope>
    <source>
        <strain evidence="1">S2-9</strain>
    </source>
</reference>
<dbReference type="Gene3D" id="3.40.50.300">
    <property type="entry name" value="P-loop containing nucleotide triphosphate hydrolases"/>
    <property type="match status" value="1"/>
</dbReference>
<dbReference type="Pfam" id="PF13481">
    <property type="entry name" value="AAA_25"/>
    <property type="match status" value="1"/>
</dbReference>
<evidence type="ECO:0000313" key="1">
    <source>
        <dbReference type="EMBL" id="WIT12249.1"/>
    </source>
</evidence>
<dbReference type="RefSeq" id="WP_285233342.1">
    <property type="nucleotide sequence ID" value="NZ_CP116346.1"/>
</dbReference>
<protein>
    <submittedName>
        <fullName evidence="1">AAA family ATPase</fullName>
    </submittedName>
</protein>
<dbReference type="SUPFAM" id="SSF52540">
    <property type="entry name" value="P-loop containing nucleoside triphosphate hydrolases"/>
    <property type="match status" value="1"/>
</dbReference>
<dbReference type="Proteomes" id="UP001177769">
    <property type="component" value="Chromosome"/>
</dbReference>
<accession>A0AA95NDQ7</accession>
<dbReference type="EMBL" id="CP116346">
    <property type="protein sequence ID" value="WIT12249.1"/>
    <property type="molecule type" value="Genomic_DNA"/>
</dbReference>
<proteinExistence type="predicted"/>
<organism evidence="1 2">
    <name type="scientific">Paucibacter sediminis</name>
    <dbReference type="NCBI Taxonomy" id="3019553"/>
    <lineage>
        <taxon>Bacteria</taxon>
        <taxon>Pseudomonadati</taxon>
        <taxon>Pseudomonadota</taxon>
        <taxon>Betaproteobacteria</taxon>
        <taxon>Burkholderiales</taxon>
        <taxon>Sphaerotilaceae</taxon>
        <taxon>Roseateles</taxon>
    </lineage>
</organism>
<name>A0AA95NDQ7_9BURK</name>